<dbReference type="InterPro" id="IPR005804">
    <property type="entry name" value="FA_desaturase_dom"/>
</dbReference>
<dbReference type="Pfam" id="PF00487">
    <property type="entry name" value="FA_desaturase"/>
    <property type="match status" value="1"/>
</dbReference>
<evidence type="ECO:0000256" key="2">
    <source>
        <dbReference type="ARBA" id="ARBA00008749"/>
    </source>
</evidence>
<keyword evidence="7 14" id="KW-0560">Oxidoreductase</keyword>
<keyword evidence="8" id="KW-0408">Iron</keyword>
<evidence type="ECO:0000256" key="11">
    <source>
        <dbReference type="ARBA" id="ARBA00023160"/>
    </source>
</evidence>
<dbReference type="InterPro" id="IPR015876">
    <property type="entry name" value="Acyl-CoA_DS"/>
</dbReference>
<dbReference type="RefSeq" id="WP_232134054.1">
    <property type="nucleotide sequence ID" value="NZ_CP089507.1"/>
</dbReference>
<reference evidence="14" key="2">
    <citation type="journal article" date="2022" name="Syst. Appl. Microbiol.">
        <title>Physiological and genomic characterisation of Luteimonas fraxinea sp. nov., a bacterial species associated with trees tolerant to ash dieback.</title>
        <authorList>
            <person name="Ulrich K."/>
            <person name="Becker R."/>
            <person name="Behrendt U."/>
            <person name="Kube M."/>
            <person name="Schneck V."/>
            <person name="Ulrich A."/>
        </authorList>
    </citation>
    <scope>NUCLEOTIDE SEQUENCE</scope>
    <source>
        <strain evidence="14">A1P009</strain>
    </source>
</reference>
<keyword evidence="3" id="KW-0444">Lipid biosynthesis</keyword>
<evidence type="ECO:0000256" key="10">
    <source>
        <dbReference type="ARBA" id="ARBA00023136"/>
    </source>
</evidence>
<dbReference type="PRINTS" id="PR00075">
    <property type="entry name" value="FACDDSATRASE"/>
</dbReference>
<comment type="subcellular location">
    <subcellularLocation>
        <location evidence="1">Membrane</location>
        <topology evidence="1">Multi-pass membrane protein</topology>
    </subcellularLocation>
</comment>
<dbReference type="CDD" id="cd03505">
    <property type="entry name" value="Delta9-FADS-like"/>
    <property type="match status" value="1"/>
</dbReference>
<reference evidence="14" key="1">
    <citation type="submission" date="2021-12" db="EMBL/GenBank/DDBJ databases">
        <authorList>
            <person name="Ulrich A."/>
        </authorList>
    </citation>
    <scope>NUCLEOTIDE SEQUENCE</scope>
    <source>
        <strain evidence="14">A1P009</strain>
    </source>
</reference>
<dbReference type="PANTHER" id="PTHR11351">
    <property type="entry name" value="ACYL-COA DESATURASE"/>
    <property type="match status" value="1"/>
</dbReference>
<keyword evidence="5" id="KW-0276">Fatty acid metabolism</keyword>
<protein>
    <submittedName>
        <fullName evidence="14">Fatty acid desaturase</fullName>
        <ecNumber evidence="14">1.14.19.-</ecNumber>
    </submittedName>
</protein>
<evidence type="ECO:0000256" key="6">
    <source>
        <dbReference type="ARBA" id="ARBA00022989"/>
    </source>
</evidence>
<proteinExistence type="inferred from homology"/>
<dbReference type="GO" id="GO:0016491">
    <property type="term" value="F:oxidoreductase activity"/>
    <property type="evidence" value="ECO:0007669"/>
    <property type="project" value="UniProtKB-KW"/>
</dbReference>
<keyword evidence="4 12" id="KW-0812">Transmembrane</keyword>
<comment type="caution">
    <text evidence="14">The sequence shown here is derived from an EMBL/GenBank/DDBJ whole genome shotgun (WGS) entry which is preliminary data.</text>
</comment>
<evidence type="ECO:0000256" key="9">
    <source>
        <dbReference type="ARBA" id="ARBA00023098"/>
    </source>
</evidence>
<evidence type="ECO:0000256" key="5">
    <source>
        <dbReference type="ARBA" id="ARBA00022832"/>
    </source>
</evidence>
<keyword evidence="10 12" id="KW-0472">Membrane</keyword>
<dbReference type="Proteomes" id="UP001430360">
    <property type="component" value="Unassembled WGS sequence"/>
</dbReference>
<evidence type="ECO:0000256" key="3">
    <source>
        <dbReference type="ARBA" id="ARBA00022516"/>
    </source>
</evidence>
<dbReference type="PANTHER" id="PTHR11351:SF31">
    <property type="entry name" value="DESATURASE 1, ISOFORM A-RELATED"/>
    <property type="match status" value="1"/>
</dbReference>
<name>A0ABS8U720_9GAMM</name>
<feature type="transmembrane region" description="Helical" evidence="12">
    <location>
        <begin position="65"/>
        <end position="85"/>
    </location>
</feature>
<keyword evidence="9" id="KW-0443">Lipid metabolism</keyword>
<sequence>MSSDSGRNATGARTLRASLGRWFDTGAQANEVREGDDRIDWLRATPFVAMHLACLLVFWVGVSPIAVIVAVALYAIRMFALTGFYHRYFSHRTFRTSRVVQFVFALIGASCVQRGPLWWAAHHRNHHRHTETPLDPHSPRVHGFWWSHMGWFLTREGFRTDWSRIPDLAKFPELRWLDRFDTLIPVLLAVGLFGLGALLERVAPGLGTTGGQMLIWGFFISTTVLFHATVTINSLSHRFGSQRFETGDDSRNNIWLALLTFGEGWHNNHHFFPGTVRQGFRWWEIDLTWYGLKAMSWVGLVRDLKPVPAWVHEKARG</sequence>
<feature type="transmembrane region" description="Helical" evidence="12">
    <location>
        <begin position="214"/>
        <end position="235"/>
    </location>
</feature>
<evidence type="ECO:0000256" key="4">
    <source>
        <dbReference type="ARBA" id="ARBA00022692"/>
    </source>
</evidence>
<evidence type="ECO:0000259" key="13">
    <source>
        <dbReference type="Pfam" id="PF00487"/>
    </source>
</evidence>
<keyword evidence="6 12" id="KW-1133">Transmembrane helix</keyword>
<keyword evidence="11" id="KW-0275">Fatty acid biosynthesis</keyword>
<evidence type="ECO:0000256" key="7">
    <source>
        <dbReference type="ARBA" id="ARBA00023002"/>
    </source>
</evidence>
<accession>A0ABS8U720</accession>
<feature type="transmembrane region" description="Helical" evidence="12">
    <location>
        <begin position="180"/>
        <end position="199"/>
    </location>
</feature>
<gene>
    <name evidence="14" type="ORF">LTT95_00965</name>
</gene>
<evidence type="ECO:0000256" key="8">
    <source>
        <dbReference type="ARBA" id="ARBA00023004"/>
    </source>
</evidence>
<evidence type="ECO:0000256" key="1">
    <source>
        <dbReference type="ARBA" id="ARBA00004141"/>
    </source>
</evidence>
<comment type="similarity">
    <text evidence="2">Belongs to the fatty acid desaturase type 2 family.</text>
</comment>
<dbReference type="EC" id="1.14.19.-" evidence="14"/>
<evidence type="ECO:0000256" key="12">
    <source>
        <dbReference type="SAM" id="Phobius"/>
    </source>
</evidence>
<keyword evidence="15" id="KW-1185">Reference proteome</keyword>
<feature type="domain" description="Fatty acid desaturase" evidence="13">
    <location>
        <begin position="66"/>
        <end position="293"/>
    </location>
</feature>
<organism evidence="14 15">
    <name type="scientific">Luteimonas fraxinea</name>
    <dbReference type="NCBI Taxonomy" id="2901869"/>
    <lineage>
        <taxon>Bacteria</taxon>
        <taxon>Pseudomonadati</taxon>
        <taxon>Pseudomonadota</taxon>
        <taxon>Gammaproteobacteria</taxon>
        <taxon>Lysobacterales</taxon>
        <taxon>Lysobacteraceae</taxon>
        <taxon>Luteimonas</taxon>
    </lineage>
</organism>
<evidence type="ECO:0000313" key="14">
    <source>
        <dbReference type="EMBL" id="MCD9095513.1"/>
    </source>
</evidence>
<evidence type="ECO:0000313" key="15">
    <source>
        <dbReference type="Proteomes" id="UP001430360"/>
    </source>
</evidence>
<dbReference type="EMBL" id="JAJQKU010000001">
    <property type="protein sequence ID" value="MCD9095513.1"/>
    <property type="molecule type" value="Genomic_DNA"/>
</dbReference>